<keyword evidence="1" id="KW-0472">Membrane</keyword>
<keyword evidence="1" id="KW-0812">Transmembrane</keyword>
<keyword evidence="1" id="KW-1133">Transmembrane helix</keyword>
<evidence type="ECO:0000256" key="1">
    <source>
        <dbReference type="SAM" id="Phobius"/>
    </source>
</evidence>
<dbReference type="AlphaFoldDB" id="A0A2M7TGR0"/>
<accession>A0A2M7TGR0</accession>
<reference evidence="3" key="1">
    <citation type="submission" date="2017-09" db="EMBL/GenBank/DDBJ databases">
        <title>Depth-based differentiation of microbial function through sediment-hosted aquifers and enrichment of novel symbionts in the deep terrestrial subsurface.</title>
        <authorList>
            <person name="Probst A.J."/>
            <person name="Ladd B."/>
            <person name="Jarett J.K."/>
            <person name="Geller-Mcgrath D.E."/>
            <person name="Sieber C.M.K."/>
            <person name="Emerson J.B."/>
            <person name="Anantharaman K."/>
            <person name="Thomas B.C."/>
            <person name="Malmstrom R."/>
            <person name="Stieglmeier M."/>
            <person name="Klingl A."/>
            <person name="Woyke T."/>
            <person name="Ryan C.M."/>
            <person name="Banfield J.F."/>
        </authorList>
    </citation>
    <scope>NUCLEOTIDE SEQUENCE [LARGE SCALE GENOMIC DNA]</scope>
</reference>
<sequence>MNNVRNTAVVLVILAGVIGSYFILKNPGSEMASGENDKISELTNQILSKNPIQWIEKAKEQISSAINDLNSGAQTESAASKQINFTDLVAQSMMVRVKDVGQTGGDPFTGDVFDPNSAENKKLLSQTISQLQGGNSIFNQTVEDSDLKISPNNFKEAKILYLKNIEKVSSEHYSDPKYSSIEQMEQALNNECFMNDGSSLNKEIANNYNLMAGEYAGLAVPSDWSDFHKKLVSQTKNANAIFGYFSNCSNDPVGASLAAQMFPQLLDGSKSIYEELSAKRREVGL</sequence>
<name>A0A2M7TGR0_9BACT</name>
<dbReference type="Proteomes" id="UP000230553">
    <property type="component" value="Unassembled WGS sequence"/>
</dbReference>
<evidence type="ECO:0000313" key="2">
    <source>
        <dbReference type="EMBL" id="PIZ45302.1"/>
    </source>
</evidence>
<evidence type="ECO:0000313" key="3">
    <source>
        <dbReference type="Proteomes" id="UP000230553"/>
    </source>
</evidence>
<comment type="caution">
    <text evidence="2">The sequence shown here is derived from an EMBL/GenBank/DDBJ whole genome shotgun (WGS) entry which is preliminary data.</text>
</comment>
<dbReference type="EMBL" id="PFNM01000011">
    <property type="protein sequence ID" value="PIZ45302.1"/>
    <property type="molecule type" value="Genomic_DNA"/>
</dbReference>
<gene>
    <name evidence="2" type="ORF">COY31_00680</name>
</gene>
<protein>
    <submittedName>
        <fullName evidence="2">Uncharacterized protein</fullName>
    </submittedName>
</protein>
<organism evidence="2 3">
    <name type="scientific">Candidatus Wolfebacteria bacterium CG_4_10_14_0_2_um_filter_39_18</name>
    <dbReference type="NCBI Taxonomy" id="1975061"/>
    <lineage>
        <taxon>Bacteria</taxon>
        <taxon>Candidatus Wolfeibacteriota</taxon>
    </lineage>
</organism>
<proteinExistence type="predicted"/>
<feature type="transmembrane region" description="Helical" evidence="1">
    <location>
        <begin position="6"/>
        <end position="24"/>
    </location>
</feature>